<reference evidence="1 2" key="1">
    <citation type="submission" date="2017-08" db="EMBL/GenBank/DDBJ databases">
        <title>Genomic and metabolic characterisation of spoilage-associated Pseudomonas species.</title>
        <authorList>
            <person name="Stanborough T."/>
            <person name="Fegan N."/>
            <person name="Powell S.M."/>
            <person name="Singh T."/>
            <person name="Tamplin M.L."/>
            <person name="Chandry P.S."/>
        </authorList>
    </citation>
    <scope>NUCLEOTIDE SEQUENCE [LARGE SCALE GENOMIC DNA]</scope>
    <source>
        <strain evidence="1 2">L1802</strain>
    </source>
</reference>
<dbReference type="RefSeq" id="WP_094987771.1">
    <property type="nucleotide sequence ID" value="NZ_NQKE01000006.1"/>
</dbReference>
<protein>
    <submittedName>
        <fullName evidence="1">Uncharacterized protein</fullName>
    </submittedName>
</protein>
<gene>
    <name evidence="1" type="ORF">CJF39_06015</name>
</gene>
<dbReference type="AlphaFoldDB" id="A0A266ND48"/>
<organism evidence="1 2">
    <name type="scientific">Pseudomonas lundensis</name>
    <dbReference type="NCBI Taxonomy" id="86185"/>
    <lineage>
        <taxon>Bacteria</taxon>
        <taxon>Pseudomonadati</taxon>
        <taxon>Pseudomonadota</taxon>
        <taxon>Gammaproteobacteria</taxon>
        <taxon>Pseudomonadales</taxon>
        <taxon>Pseudomonadaceae</taxon>
        <taxon>Pseudomonas</taxon>
    </lineage>
</organism>
<name>A0A266ND48_9PSED</name>
<evidence type="ECO:0000313" key="2">
    <source>
        <dbReference type="Proteomes" id="UP000215788"/>
    </source>
</evidence>
<proteinExistence type="predicted"/>
<comment type="caution">
    <text evidence="1">The sequence shown here is derived from an EMBL/GenBank/DDBJ whole genome shotgun (WGS) entry which is preliminary data.</text>
</comment>
<sequence length="99" mass="10640">MDYMADQMDRQIEGAQLAHDDAMLAGRSAAFPSAPDHQCGREYGITIRDHFATHAMQALISTAVRPSIFGLDGAESDTAKAAYKMADAMLASRAFLCTA</sequence>
<dbReference type="OrthoDB" id="7031433at2"/>
<accession>A0A266ND48</accession>
<dbReference type="EMBL" id="NQKI01000006">
    <property type="protein sequence ID" value="OZY60434.1"/>
    <property type="molecule type" value="Genomic_DNA"/>
</dbReference>
<dbReference type="Proteomes" id="UP000215788">
    <property type="component" value="Unassembled WGS sequence"/>
</dbReference>
<evidence type="ECO:0000313" key="1">
    <source>
        <dbReference type="EMBL" id="OZY60434.1"/>
    </source>
</evidence>